<reference evidence="7 8" key="1">
    <citation type="journal article" date="2013" name="Genome Biol.">
        <title>Draft genome of the mountain pine beetle, Dendroctonus ponderosae Hopkins, a major forest pest.</title>
        <authorList>
            <person name="Keeling C.I."/>
            <person name="Yuen M.M."/>
            <person name="Liao N.Y."/>
            <person name="Docking T.R."/>
            <person name="Chan S.K."/>
            <person name="Taylor G.A."/>
            <person name="Palmquist D.L."/>
            <person name="Jackman S.D."/>
            <person name="Nguyen A."/>
            <person name="Li M."/>
            <person name="Henderson H."/>
            <person name="Janes J.K."/>
            <person name="Zhao Y."/>
            <person name="Pandoh P."/>
            <person name="Moore R."/>
            <person name="Sperling F.A."/>
            <person name="Huber D.P."/>
            <person name="Birol I."/>
            <person name="Jones S.J."/>
            <person name="Bohlmann J."/>
        </authorList>
    </citation>
    <scope>NUCLEOTIDE SEQUENCE</scope>
</reference>
<accession>U4UC15</accession>
<comment type="subcellular location">
    <subcellularLocation>
        <location evidence="1">Membrane</location>
    </subcellularLocation>
</comment>
<dbReference type="InterPro" id="IPR005828">
    <property type="entry name" value="MFS_sugar_transport-like"/>
</dbReference>
<keyword evidence="3 6" id="KW-1133">Transmembrane helix</keyword>
<dbReference type="InterPro" id="IPR050549">
    <property type="entry name" value="MFS_Trehalose_Transporter"/>
</dbReference>
<feature type="transmembrane region" description="Helical" evidence="6">
    <location>
        <begin position="696"/>
        <end position="717"/>
    </location>
</feature>
<sequence length="765" mass="83915">DETEPEAVLAGRRGAGVPQGGPPRPDPVQNHPGPGAGGHRHVRQVRPMGFESREVAELLASPNKVPINSLGESSKQNGECALRALLGGLVDVAKNHQASSRQQSPAVHRFWKETSPNSPCWRHPFVHWLKGASAKPSTCTHCSIKSALACTSALDKRPIGRRGLWPANRAIILVPLWAALSRLVHLHIDHASGYLDRLSHGNRFFGNATTSECDLGKTRPPDSLSLFGRYRNKLTSTIGQLRLFSASKQYQTRSLATNCERTLRHARPVRPAGQVLELWRRPNAAFCAHSVSISIGITQGYSAIWLPQLNASADFNVTSEQSSWLGKWRCGHAPWAELTRLIGSQSRRGHQSDRRRVQWRAGADAGPQALHPDQQRAVPDWLAADRARPHHRLAVCGQADHRHCGRHVDGQFHVCGRDCHARDARIPPIAQPHFGQFRHSAHLRAGLLDLMAHHRPDQHLVCRIFSGEHAAVAGQSGAFDQSAQGRGQPRGGRVQGAAVLQPQRCRYRAGNPANAAGQRAQGGGKVAARALPEPRDRQAVCAVGRAVLAAGAERHLQPAFFGETNLKINDYVSSIMVGSIRFAMSIVCALLIQRVGRKTLCSFSSFGMTLSVLILGLYIKYYEINADEERILTLLPLFCIIFNVLFSMIGMLPIPWILVGEMFPLRVRPIMAGVVIAIAQCFIFICVKLYNNMIDVLGFSGTIFTFFAASALTMLYAKYVLPETRGKSLDEIEAHFRGAGPEKGPAHLGRGFDNAAFTIETEMAR</sequence>
<evidence type="ECO:0000256" key="2">
    <source>
        <dbReference type="ARBA" id="ARBA00022692"/>
    </source>
</evidence>
<dbReference type="PANTHER" id="PTHR48021:SF32">
    <property type="entry name" value="FACILITATED TREHALOSE TRANSPORTER TRET1-2 HOMOLOG-LIKE PROTEIN"/>
    <property type="match status" value="1"/>
</dbReference>
<organism evidence="7 8">
    <name type="scientific">Dendroctonus ponderosae</name>
    <name type="common">Mountain pine beetle</name>
    <dbReference type="NCBI Taxonomy" id="77166"/>
    <lineage>
        <taxon>Eukaryota</taxon>
        <taxon>Metazoa</taxon>
        <taxon>Ecdysozoa</taxon>
        <taxon>Arthropoda</taxon>
        <taxon>Hexapoda</taxon>
        <taxon>Insecta</taxon>
        <taxon>Pterygota</taxon>
        <taxon>Neoptera</taxon>
        <taxon>Endopterygota</taxon>
        <taxon>Coleoptera</taxon>
        <taxon>Polyphaga</taxon>
        <taxon>Cucujiformia</taxon>
        <taxon>Curculionidae</taxon>
        <taxon>Scolytinae</taxon>
        <taxon>Dendroctonus</taxon>
    </lineage>
</organism>
<evidence type="ECO:0000256" key="3">
    <source>
        <dbReference type="ARBA" id="ARBA00022989"/>
    </source>
</evidence>
<protein>
    <recommendedName>
        <fullName evidence="9">Major facilitator superfamily (MFS) profile domain-containing protein</fullName>
    </recommendedName>
</protein>
<dbReference type="GO" id="GO:0022857">
    <property type="term" value="F:transmembrane transporter activity"/>
    <property type="evidence" value="ECO:0007669"/>
    <property type="project" value="InterPro"/>
</dbReference>
<dbReference type="InterPro" id="IPR036259">
    <property type="entry name" value="MFS_trans_sf"/>
</dbReference>
<dbReference type="Gene3D" id="1.20.1250.20">
    <property type="entry name" value="MFS general substrate transporter like domains"/>
    <property type="match status" value="1"/>
</dbReference>
<gene>
    <name evidence="7" type="ORF">D910_07193</name>
</gene>
<evidence type="ECO:0000313" key="8">
    <source>
        <dbReference type="Proteomes" id="UP000030742"/>
    </source>
</evidence>
<dbReference type="PANTHER" id="PTHR48021">
    <property type="match status" value="1"/>
</dbReference>
<dbReference type="OrthoDB" id="6612291at2759"/>
<evidence type="ECO:0000313" key="7">
    <source>
        <dbReference type="EMBL" id="ERL89833.1"/>
    </source>
</evidence>
<dbReference type="Proteomes" id="UP000030742">
    <property type="component" value="Unassembled WGS sequence"/>
</dbReference>
<evidence type="ECO:0008006" key="9">
    <source>
        <dbReference type="Google" id="ProtNLM"/>
    </source>
</evidence>
<feature type="non-terminal residue" evidence="7">
    <location>
        <position position="1"/>
    </location>
</feature>
<dbReference type="SUPFAM" id="SSF103473">
    <property type="entry name" value="MFS general substrate transporter"/>
    <property type="match status" value="1"/>
</dbReference>
<evidence type="ECO:0000256" key="6">
    <source>
        <dbReference type="SAM" id="Phobius"/>
    </source>
</evidence>
<feature type="transmembrane region" description="Helical" evidence="6">
    <location>
        <begin position="571"/>
        <end position="592"/>
    </location>
</feature>
<feature type="region of interest" description="Disordered" evidence="5">
    <location>
        <begin position="476"/>
        <end position="495"/>
    </location>
</feature>
<keyword evidence="2 6" id="KW-0812">Transmembrane</keyword>
<feature type="transmembrane region" description="Helical" evidence="6">
    <location>
        <begin position="670"/>
        <end position="690"/>
    </location>
</feature>
<feature type="transmembrane region" description="Helical" evidence="6">
    <location>
        <begin position="631"/>
        <end position="658"/>
    </location>
</feature>
<feature type="region of interest" description="Disordered" evidence="5">
    <location>
        <begin position="1"/>
        <end position="41"/>
    </location>
</feature>
<evidence type="ECO:0000256" key="4">
    <source>
        <dbReference type="ARBA" id="ARBA00023136"/>
    </source>
</evidence>
<keyword evidence="4 6" id="KW-0472">Membrane</keyword>
<feature type="transmembrane region" description="Helical" evidence="6">
    <location>
        <begin position="599"/>
        <end position="619"/>
    </location>
</feature>
<dbReference type="GO" id="GO:0016020">
    <property type="term" value="C:membrane"/>
    <property type="evidence" value="ECO:0007669"/>
    <property type="project" value="UniProtKB-SubCell"/>
</dbReference>
<proteinExistence type="predicted"/>
<evidence type="ECO:0000256" key="1">
    <source>
        <dbReference type="ARBA" id="ARBA00004370"/>
    </source>
</evidence>
<dbReference type="EMBL" id="KB632191">
    <property type="protein sequence ID" value="ERL89833.1"/>
    <property type="molecule type" value="Genomic_DNA"/>
</dbReference>
<dbReference type="AlphaFoldDB" id="U4UC15"/>
<evidence type="ECO:0000256" key="5">
    <source>
        <dbReference type="SAM" id="MobiDB-lite"/>
    </source>
</evidence>
<feature type="region of interest" description="Disordered" evidence="5">
    <location>
        <begin position="344"/>
        <end position="375"/>
    </location>
</feature>
<name>U4UC15_DENPD</name>
<dbReference type="Pfam" id="PF00083">
    <property type="entry name" value="Sugar_tr"/>
    <property type="match status" value="1"/>
</dbReference>